<evidence type="ECO:0000313" key="4">
    <source>
        <dbReference type="Proteomes" id="UP000326641"/>
    </source>
</evidence>
<keyword evidence="4" id="KW-1185">Reference proteome</keyword>
<name>A0A564WEF6_9PROT</name>
<feature type="transmembrane region" description="Helical" evidence="2">
    <location>
        <begin position="73"/>
        <end position="91"/>
    </location>
</feature>
<comment type="caution">
    <text evidence="3">The sequence shown here is derived from an EMBL/GenBank/DDBJ whole genome shotgun (WGS) entry which is preliminary data.</text>
</comment>
<feature type="compositionally biased region" description="Basic and acidic residues" evidence="1">
    <location>
        <begin position="13"/>
        <end position="28"/>
    </location>
</feature>
<accession>A0A564WEF6</accession>
<reference evidence="3" key="1">
    <citation type="submission" date="2018-11" db="EMBL/GenBank/DDBJ databases">
        <authorList>
            <person name="Onetto C."/>
        </authorList>
    </citation>
    <scope>NUCLEOTIDE SEQUENCE [LARGE SCALE GENOMIC DNA]</scope>
</reference>
<feature type="region of interest" description="Disordered" evidence="1">
    <location>
        <begin position="1"/>
        <end position="34"/>
    </location>
</feature>
<protein>
    <submittedName>
        <fullName evidence="3">ATP synthase protein I</fullName>
    </submittedName>
</protein>
<organism evidence="3 4">
    <name type="scientific">Candidatus Defluviicoccus seviourii</name>
    <dbReference type="NCBI Taxonomy" id="2565273"/>
    <lineage>
        <taxon>Bacteria</taxon>
        <taxon>Pseudomonadati</taxon>
        <taxon>Pseudomonadota</taxon>
        <taxon>Alphaproteobacteria</taxon>
        <taxon>Rhodospirillales</taxon>
        <taxon>Rhodospirillaceae</taxon>
        <taxon>Defluviicoccus</taxon>
    </lineage>
</organism>
<feature type="compositionally biased region" description="Basic and acidic residues" evidence="1">
    <location>
        <begin position="107"/>
        <end position="131"/>
    </location>
</feature>
<dbReference type="Proteomes" id="UP000326641">
    <property type="component" value="Unassembled WGS sequence"/>
</dbReference>
<proteinExistence type="predicted"/>
<keyword evidence="2" id="KW-0812">Transmembrane</keyword>
<dbReference type="EMBL" id="UXAT02000023">
    <property type="protein sequence ID" value="VUX46887.1"/>
    <property type="molecule type" value="Genomic_DNA"/>
</dbReference>
<keyword evidence="2" id="KW-0472">Membrane</keyword>
<keyword evidence="2" id="KW-1133">Transmembrane helix</keyword>
<evidence type="ECO:0000313" key="3">
    <source>
        <dbReference type="EMBL" id="VUX46887.1"/>
    </source>
</evidence>
<gene>
    <name evidence="3" type="primary">purH</name>
    <name evidence="3" type="ORF">DF3PA_30115</name>
</gene>
<dbReference type="AlphaFoldDB" id="A0A564WEF6"/>
<feature type="region of interest" description="Disordered" evidence="1">
    <location>
        <begin position="104"/>
        <end position="131"/>
    </location>
</feature>
<feature type="transmembrane region" description="Helical" evidence="2">
    <location>
        <begin position="40"/>
        <end position="64"/>
    </location>
</feature>
<dbReference type="Pfam" id="PF09527">
    <property type="entry name" value="ATPase_gene1"/>
    <property type="match status" value="1"/>
</dbReference>
<dbReference type="InterPro" id="IPR032820">
    <property type="entry name" value="ATPase_put"/>
</dbReference>
<evidence type="ECO:0000256" key="2">
    <source>
        <dbReference type="SAM" id="Phobius"/>
    </source>
</evidence>
<sequence length="131" mass="13878">MSHQPSPGSLQDLDERLRRLRAETEPPEAKPAFGEPANGLGMAFMVAAHLVSGLAVGAGIGYLLDRGLGTKPWLLVTFFLLGAAAGGTNVYRTIKGYGMAVGYHPAPADEHGGHERRKGPTADNEKKTERG</sequence>
<evidence type="ECO:0000256" key="1">
    <source>
        <dbReference type="SAM" id="MobiDB-lite"/>
    </source>
</evidence>